<proteinExistence type="predicted"/>
<dbReference type="PANTHER" id="PTHR43080">
    <property type="entry name" value="CBS DOMAIN-CONTAINING PROTEIN CBSX3, MITOCHONDRIAL"/>
    <property type="match status" value="1"/>
</dbReference>
<keyword evidence="5" id="KW-1185">Reference proteome</keyword>
<evidence type="ECO:0000313" key="4">
    <source>
        <dbReference type="EMBL" id="QKE28078.1"/>
    </source>
</evidence>
<sequence length="210" mass="24038">MFTVYNNGNVGFRSTADNLYELKNIDELSPARLKPDEGFIQQFNNKKDQGEKKSSENAISEYKKMANIDTLEPVYEVKDIMTRNCIYIDNESTIKDAYDSLKELDINQMPVVSFGKKITAMINKEQILNLLMNDIENSKNILKKKLNDVYLDEVITANPISDIRRVAKVMIDLKLDAIPIVDENDILHGIVSKTDIIKAISHIPHFQLWS</sequence>
<dbReference type="PANTHER" id="PTHR43080:SF2">
    <property type="entry name" value="CBS DOMAIN-CONTAINING PROTEIN"/>
    <property type="match status" value="1"/>
</dbReference>
<name>A0A6M8EHL6_9BACT</name>
<dbReference type="InterPro" id="IPR051257">
    <property type="entry name" value="Diverse_CBS-Domain"/>
</dbReference>
<dbReference type="Gene3D" id="3.10.580.10">
    <property type="entry name" value="CBS-domain"/>
    <property type="match status" value="1"/>
</dbReference>
<dbReference type="AlphaFoldDB" id="A0A6M8EHL6"/>
<dbReference type="Proteomes" id="UP000503483">
    <property type="component" value="Chromosome"/>
</dbReference>
<evidence type="ECO:0000259" key="3">
    <source>
        <dbReference type="PROSITE" id="PS51371"/>
    </source>
</evidence>
<keyword evidence="1 2" id="KW-0129">CBS domain</keyword>
<dbReference type="SUPFAM" id="SSF54631">
    <property type="entry name" value="CBS-domain pair"/>
    <property type="match status" value="1"/>
</dbReference>
<dbReference type="KEGG" id="paco:AACT_0885"/>
<protein>
    <submittedName>
        <fullName evidence="4">CBS domain-containing protein</fullName>
    </submittedName>
</protein>
<evidence type="ECO:0000256" key="1">
    <source>
        <dbReference type="ARBA" id="ARBA00023122"/>
    </source>
</evidence>
<accession>A0A6M8EHL6</accession>
<dbReference type="InterPro" id="IPR000644">
    <property type="entry name" value="CBS_dom"/>
</dbReference>
<gene>
    <name evidence="4" type="ORF">AACT_0885</name>
</gene>
<dbReference type="Pfam" id="PF00571">
    <property type="entry name" value="CBS"/>
    <property type="match status" value="2"/>
</dbReference>
<organism evidence="4 5">
    <name type="scientific">Arcobacter acticola</name>
    <dbReference type="NCBI Taxonomy" id="1849015"/>
    <lineage>
        <taxon>Bacteria</taxon>
        <taxon>Pseudomonadati</taxon>
        <taxon>Campylobacterota</taxon>
        <taxon>Epsilonproteobacteria</taxon>
        <taxon>Campylobacterales</taxon>
        <taxon>Arcobacteraceae</taxon>
        <taxon>Arcobacter</taxon>
    </lineage>
</organism>
<dbReference type="RefSeq" id="WP_172125348.1">
    <property type="nucleotide sequence ID" value="NZ_CP042652.1"/>
</dbReference>
<dbReference type="PROSITE" id="PS51371">
    <property type="entry name" value="CBS"/>
    <property type="match status" value="2"/>
</dbReference>
<dbReference type="InterPro" id="IPR046342">
    <property type="entry name" value="CBS_dom_sf"/>
</dbReference>
<feature type="domain" description="CBS" evidence="3">
    <location>
        <begin position="81"/>
        <end position="137"/>
    </location>
</feature>
<evidence type="ECO:0000256" key="2">
    <source>
        <dbReference type="PROSITE-ProRule" id="PRU00703"/>
    </source>
</evidence>
<reference evidence="4 5" key="1">
    <citation type="submission" date="2019-08" db="EMBL/GenBank/DDBJ databases">
        <title>Complete genome sequence of Arcobacter acticola.</title>
        <authorList>
            <person name="Miller W."/>
        </authorList>
    </citation>
    <scope>NUCLEOTIDE SEQUENCE [LARGE SCALE GENOMIC DNA]</scope>
    <source>
        <strain evidence="4 5">KCTC 52212</strain>
    </source>
</reference>
<dbReference type="EMBL" id="CP042652">
    <property type="protein sequence ID" value="QKE28078.1"/>
    <property type="molecule type" value="Genomic_DNA"/>
</dbReference>
<dbReference type="SMART" id="SM00116">
    <property type="entry name" value="CBS"/>
    <property type="match status" value="2"/>
</dbReference>
<feature type="domain" description="CBS" evidence="3">
    <location>
        <begin position="150"/>
        <end position="208"/>
    </location>
</feature>
<evidence type="ECO:0000313" key="5">
    <source>
        <dbReference type="Proteomes" id="UP000503483"/>
    </source>
</evidence>